<evidence type="ECO:0000256" key="1">
    <source>
        <dbReference type="SAM" id="Phobius"/>
    </source>
</evidence>
<proteinExistence type="predicted"/>
<keyword evidence="1" id="KW-0472">Membrane</keyword>
<accession>A0AAV6YTQ9</accession>
<reference evidence="2" key="1">
    <citation type="thesis" date="2020" institute="ProQuest LLC" country="789 East Eisenhower Parkway, Ann Arbor, MI, USA">
        <title>Comparative Genomics and Chromosome Evolution.</title>
        <authorList>
            <person name="Mudd A.B."/>
        </authorList>
    </citation>
    <scope>NUCLEOTIDE SEQUENCE</scope>
    <source>
        <strain evidence="2">237g6f4</strain>
        <tissue evidence="2">Blood</tissue>
    </source>
</reference>
<evidence type="ECO:0000313" key="2">
    <source>
        <dbReference type="EMBL" id="KAG8538517.1"/>
    </source>
</evidence>
<feature type="transmembrane region" description="Helical" evidence="1">
    <location>
        <begin position="95"/>
        <end position="122"/>
    </location>
</feature>
<dbReference type="AlphaFoldDB" id="A0AAV6YTQ9"/>
<organism evidence="2 3">
    <name type="scientific">Engystomops pustulosus</name>
    <name type="common">Tungara frog</name>
    <name type="synonym">Physalaemus pustulosus</name>
    <dbReference type="NCBI Taxonomy" id="76066"/>
    <lineage>
        <taxon>Eukaryota</taxon>
        <taxon>Metazoa</taxon>
        <taxon>Chordata</taxon>
        <taxon>Craniata</taxon>
        <taxon>Vertebrata</taxon>
        <taxon>Euteleostomi</taxon>
        <taxon>Amphibia</taxon>
        <taxon>Batrachia</taxon>
        <taxon>Anura</taxon>
        <taxon>Neobatrachia</taxon>
        <taxon>Hyloidea</taxon>
        <taxon>Leptodactylidae</taxon>
        <taxon>Leiuperinae</taxon>
        <taxon>Engystomops</taxon>
    </lineage>
</organism>
<evidence type="ECO:0000313" key="3">
    <source>
        <dbReference type="Proteomes" id="UP000824782"/>
    </source>
</evidence>
<gene>
    <name evidence="2" type="ORF">GDO81_022499</name>
</gene>
<dbReference type="EMBL" id="WNYA01020511">
    <property type="protein sequence ID" value="KAG8538517.1"/>
    <property type="molecule type" value="Genomic_DNA"/>
</dbReference>
<feature type="transmembrane region" description="Helical" evidence="1">
    <location>
        <begin position="35"/>
        <end position="54"/>
    </location>
</feature>
<keyword evidence="3" id="KW-1185">Reference proteome</keyword>
<name>A0AAV6YTQ9_ENGPU</name>
<dbReference type="Proteomes" id="UP000824782">
    <property type="component" value="Unassembled WGS sequence"/>
</dbReference>
<sequence length="134" mass="16040">MLFPVLPFWGWYPLMLKIYKLLLESRSRKASILYWIFYFFFSCSPYSLIILFILWVDTITGTRHEYLFLCFTKFALMWGKYHFCIAVYQVAEHCYFLAVMLVDGLFFAGHVVLCNSFIHFLWDERGKTKLLVGL</sequence>
<comment type="caution">
    <text evidence="2">The sequence shown here is derived from an EMBL/GenBank/DDBJ whole genome shotgun (WGS) entry which is preliminary data.</text>
</comment>
<keyword evidence="1" id="KW-1133">Transmembrane helix</keyword>
<feature type="transmembrane region" description="Helical" evidence="1">
    <location>
        <begin position="66"/>
        <end position="88"/>
    </location>
</feature>
<protein>
    <submittedName>
        <fullName evidence="2">Uncharacterized protein</fullName>
    </submittedName>
</protein>
<keyword evidence="1" id="KW-0812">Transmembrane</keyword>